<dbReference type="RefSeq" id="WP_132294609.1">
    <property type="nucleotide sequence ID" value="NZ_SKBM01000027.1"/>
</dbReference>
<keyword evidence="1" id="KW-0732">Signal</keyword>
<organism evidence="2 3">
    <name type="scientific">Roseicella aquatilis</name>
    <dbReference type="NCBI Taxonomy" id="2527868"/>
    <lineage>
        <taxon>Bacteria</taxon>
        <taxon>Pseudomonadati</taxon>
        <taxon>Pseudomonadota</taxon>
        <taxon>Alphaproteobacteria</taxon>
        <taxon>Acetobacterales</taxon>
        <taxon>Roseomonadaceae</taxon>
        <taxon>Roseicella</taxon>
    </lineage>
</organism>
<proteinExistence type="predicted"/>
<accession>A0A4R4D625</accession>
<evidence type="ECO:0008006" key="4">
    <source>
        <dbReference type="Google" id="ProtNLM"/>
    </source>
</evidence>
<protein>
    <recommendedName>
        <fullName evidence="4">Lipoprotein</fullName>
    </recommendedName>
</protein>
<evidence type="ECO:0000313" key="2">
    <source>
        <dbReference type="EMBL" id="TCZ55425.1"/>
    </source>
</evidence>
<dbReference type="Proteomes" id="UP000295023">
    <property type="component" value="Unassembled WGS sequence"/>
</dbReference>
<dbReference type="AlphaFoldDB" id="A0A4R4D625"/>
<dbReference type="EMBL" id="SKBM01000027">
    <property type="protein sequence ID" value="TCZ55425.1"/>
    <property type="molecule type" value="Genomic_DNA"/>
</dbReference>
<keyword evidence="3" id="KW-1185">Reference proteome</keyword>
<evidence type="ECO:0000256" key="1">
    <source>
        <dbReference type="SAM" id="SignalP"/>
    </source>
</evidence>
<sequence>MRQGGPVLLLLALAGCAVAPPPREPDPVAVGYRKDGQVALPDAAQAASCVSQLLPNSIVEMRRDGAAVRPAPGTVQPGGRPDYALVLERQDNGALAWHLLVGATGPEAAAVAQDLNRALGDCTARMGGVR</sequence>
<gene>
    <name evidence="2" type="ORF">EXY23_21675</name>
</gene>
<reference evidence="2 3" key="1">
    <citation type="submission" date="2019-03" db="EMBL/GenBank/DDBJ databases">
        <title>Paracraurococcus aquatilis NE82 genome sequence.</title>
        <authorList>
            <person name="Zhao Y."/>
            <person name="Du Z."/>
        </authorList>
    </citation>
    <scope>NUCLEOTIDE SEQUENCE [LARGE SCALE GENOMIC DNA]</scope>
    <source>
        <strain evidence="2 3">NE82</strain>
    </source>
</reference>
<dbReference type="OrthoDB" id="9925760at2"/>
<evidence type="ECO:0000313" key="3">
    <source>
        <dbReference type="Proteomes" id="UP000295023"/>
    </source>
</evidence>
<feature type="chain" id="PRO_5020478648" description="Lipoprotein" evidence="1">
    <location>
        <begin position="20"/>
        <end position="130"/>
    </location>
</feature>
<name>A0A4R4D625_9PROT</name>
<dbReference type="PROSITE" id="PS51257">
    <property type="entry name" value="PROKAR_LIPOPROTEIN"/>
    <property type="match status" value="1"/>
</dbReference>
<feature type="signal peptide" evidence="1">
    <location>
        <begin position="1"/>
        <end position="19"/>
    </location>
</feature>
<comment type="caution">
    <text evidence="2">The sequence shown here is derived from an EMBL/GenBank/DDBJ whole genome shotgun (WGS) entry which is preliminary data.</text>
</comment>